<dbReference type="RefSeq" id="WP_231061976.1">
    <property type="nucleotide sequence ID" value="NZ_JAJNOR010000002.1"/>
</dbReference>
<keyword evidence="2" id="KW-1185">Reference proteome</keyword>
<dbReference type="AlphaFoldDB" id="A0AAP2W8H6"/>
<dbReference type="Proteomes" id="UP001299265">
    <property type="component" value="Unassembled WGS sequence"/>
</dbReference>
<proteinExistence type="predicted"/>
<sequence>MCCSKTKKWIMGLLLLAAVAAVICYVVSMKEGNSQNKGTLVQSVKEGGELMQEKLKDGSMFLCEKISKAARKI</sequence>
<organism evidence="1 2">
    <name type="scientific">Lientehia hominis</name>
    <dbReference type="NCBI Taxonomy" id="2897778"/>
    <lineage>
        <taxon>Bacteria</taxon>
        <taxon>Bacillati</taxon>
        <taxon>Bacillota</taxon>
        <taxon>Clostridia</taxon>
        <taxon>Lachnospirales</taxon>
        <taxon>Lachnospiraceae</taxon>
        <taxon>Lientehia</taxon>
    </lineage>
</organism>
<evidence type="ECO:0000313" key="2">
    <source>
        <dbReference type="Proteomes" id="UP001299265"/>
    </source>
</evidence>
<gene>
    <name evidence="1" type="ORF">LQE92_05380</name>
</gene>
<protein>
    <submittedName>
        <fullName evidence="1">Uncharacterized protein</fullName>
    </submittedName>
</protein>
<reference evidence="1 2" key="1">
    <citation type="submission" date="2021-11" db="EMBL/GenBank/DDBJ databases">
        <title>Lacrimispora sp. nov. NSJ-141 isolated from human feces.</title>
        <authorList>
            <person name="Abdugheni R."/>
        </authorList>
    </citation>
    <scope>NUCLEOTIDE SEQUENCE [LARGE SCALE GENOMIC DNA]</scope>
    <source>
        <strain evidence="1 2">NSJ-141</strain>
    </source>
</reference>
<accession>A0AAP2W8H6</accession>
<comment type="caution">
    <text evidence="1">The sequence shown here is derived from an EMBL/GenBank/DDBJ whole genome shotgun (WGS) entry which is preliminary data.</text>
</comment>
<dbReference type="EMBL" id="JAJNOR010000002">
    <property type="protein sequence ID" value="MCD2492056.1"/>
    <property type="molecule type" value="Genomic_DNA"/>
</dbReference>
<evidence type="ECO:0000313" key="1">
    <source>
        <dbReference type="EMBL" id="MCD2492056.1"/>
    </source>
</evidence>
<name>A0AAP2W8H6_9FIRM</name>